<dbReference type="InterPro" id="IPR001248">
    <property type="entry name" value="Pur-cyt_permease"/>
</dbReference>
<evidence type="ECO:0000256" key="6">
    <source>
        <dbReference type="ARBA" id="ARBA00023136"/>
    </source>
</evidence>
<protein>
    <submittedName>
        <fullName evidence="9">NCS1 family nucleobase:cation symporter-1</fullName>
    </submittedName>
</protein>
<dbReference type="EMBL" id="JAUSTP010000005">
    <property type="protein sequence ID" value="MDQ0189170.1"/>
    <property type="molecule type" value="Genomic_DNA"/>
</dbReference>
<dbReference type="PIRSF" id="PIRSF002744">
    <property type="entry name" value="Pur-cyt_permease"/>
    <property type="match status" value="1"/>
</dbReference>
<keyword evidence="5 8" id="KW-1133">Transmembrane helix</keyword>
<comment type="caution">
    <text evidence="9">The sequence shown here is derived from an EMBL/GenBank/DDBJ whole genome shotgun (WGS) entry which is preliminary data.</text>
</comment>
<keyword evidence="4 8" id="KW-0812">Transmembrane</keyword>
<comment type="similarity">
    <text evidence="2 7">Belongs to the purine-cytosine permease (2.A.39) family.</text>
</comment>
<organism evidence="9 10">
    <name type="scientific">Alicyclobacillus cycloheptanicus</name>
    <dbReference type="NCBI Taxonomy" id="1457"/>
    <lineage>
        <taxon>Bacteria</taxon>
        <taxon>Bacillati</taxon>
        <taxon>Bacillota</taxon>
        <taxon>Bacilli</taxon>
        <taxon>Bacillales</taxon>
        <taxon>Alicyclobacillaceae</taxon>
        <taxon>Alicyclobacillus</taxon>
    </lineage>
</organism>
<dbReference type="InterPro" id="IPR026030">
    <property type="entry name" value="Pur-cyt_permease_Fcy2/21/22"/>
</dbReference>
<feature type="transmembrane region" description="Helical" evidence="8">
    <location>
        <begin position="431"/>
        <end position="453"/>
    </location>
</feature>
<feature type="transmembrane region" description="Helical" evidence="8">
    <location>
        <begin position="175"/>
        <end position="194"/>
    </location>
</feature>
<keyword evidence="6 7" id="KW-0472">Membrane</keyword>
<evidence type="ECO:0000256" key="2">
    <source>
        <dbReference type="ARBA" id="ARBA00008974"/>
    </source>
</evidence>
<proteinExistence type="inferred from homology"/>
<feature type="transmembrane region" description="Helical" evidence="8">
    <location>
        <begin position="324"/>
        <end position="344"/>
    </location>
</feature>
<dbReference type="PANTHER" id="PTHR31806:SF1">
    <property type="entry name" value="PURINE-CYTOSINE PERMEASE FCY2-RELATED"/>
    <property type="match status" value="1"/>
</dbReference>
<evidence type="ECO:0000256" key="8">
    <source>
        <dbReference type="SAM" id="Phobius"/>
    </source>
</evidence>
<dbReference type="Gene3D" id="1.10.4160.10">
    <property type="entry name" value="Hydantoin permease"/>
    <property type="match status" value="1"/>
</dbReference>
<evidence type="ECO:0000256" key="4">
    <source>
        <dbReference type="ARBA" id="ARBA00022692"/>
    </source>
</evidence>
<feature type="transmembrane region" description="Helical" evidence="8">
    <location>
        <begin position="356"/>
        <end position="378"/>
    </location>
</feature>
<feature type="transmembrane region" description="Helical" evidence="8">
    <location>
        <begin position="246"/>
        <end position="273"/>
    </location>
</feature>
<reference evidence="9 10" key="1">
    <citation type="submission" date="2023-07" db="EMBL/GenBank/DDBJ databases">
        <title>Genomic Encyclopedia of Type Strains, Phase IV (KMG-IV): sequencing the most valuable type-strain genomes for metagenomic binning, comparative biology and taxonomic classification.</title>
        <authorList>
            <person name="Goeker M."/>
        </authorList>
    </citation>
    <scope>NUCLEOTIDE SEQUENCE [LARGE SCALE GENOMIC DNA]</scope>
    <source>
        <strain evidence="9 10">DSM 4006</strain>
    </source>
</reference>
<evidence type="ECO:0000313" key="10">
    <source>
        <dbReference type="Proteomes" id="UP001232973"/>
    </source>
</evidence>
<evidence type="ECO:0000256" key="7">
    <source>
        <dbReference type="PIRNR" id="PIRNR002744"/>
    </source>
</evidence>
<keyword evidence="3 7" id="KW-0813">Transport</keyword>
<evidence type="ECO:0000256" key="5">
    <source>
        <dbReference type="ARBA" id="ARBA00022989"/>
    </source>
</evidence>
<evidence type="ECO:0000313" key="9">
    <source>
        <dbReference type="EMBL" id="MDQ0189170.1"/>
    </source>
</evidence>
<gene>
    <name evidence="9" type="ORF">J2S03_000986</name>
</gene>
<feature type="transmembrane region" description="Helical" evidence="8">
    <location>
        <begin position="390"/>
        <end position="411"/>
    </location>
</feature>
<sequence>MPSNTGVFPEVQYGDRLLTVEPYSIQPVAALDRHGKAWQQLMLWLGSNLTIADFALGFLPVSLGLPWSWSIAAIVLGNLIGAVTLGLCAAMGPVYGVPQLIIGRFTFGRMGGYLPTALNYVSTIGWFAVNNMLGTFGLRILLPQLAFWQGAGLLVILQGLLAIYGYNLIHVYERVMSVVLGTLFLVVTFLTLRHPAALTVYHPHAAAPWAMFAIMVASVFSYIASWGSYASDYSRYLHADVSKGRVVWNVFLGAFLASTWLELVGLLVAVLAASPTSNPIAALHLVTGEFGDVAVIAMILGGTAADALNLYSNALSASAFDIRVPRWVLTVVASLVGLALSLAFSGNFEARFEDFLLLLGYWITPWFGVLFTDFYWFGRHRLAASDTRSVRPVLWQGVVSFLMGIAVSIPFMDSSLYEGPVSKMLGGADLAFYVGFIAAALAYRILGASATAGPHIRKR</sequence>
<comment type="subcellular location">
    <subcellularLocation>
        <location evidence="1">Membrane</location>
        <topology evidence="1">Multi-pass membrane protein</topology>
    </subcellularLocation>
</comment>
<feature type="transmembrane region" description="Helical" evidence="8">
    <location>
        <begin position="293"/>
        <end position="312"/>
    </location>
</feature>
<dbReference type="RefSeq" id="WP_274455028.1">
    <property type="nucleotide sequence ID" value="NZ_CP067097.1"/>
</dbReference>
<accession>A0ABT9XGB1</accession>
<dbReference type="PANTHER" id="PTHR31806">
    <property type="entry name" value="PURINE-CYTOSINE PERMEASE FCY2-RELATED"/>
    <property type="match status" value="1"/>
</dbReference>
<name>A0ABT9XGB1_9BACL</name>
<evidence type="ECO:0000256" key="3">
    <source>
        <dbReference type="ARBA" id="ARBA00022448"/>
    </source>
</evidence>
<feature type="transmembrane region" description="Helical" evidence="8">
    <location>
        <begin position="147"/>
        <end position="168"/>
    </location>
</feature>
<evidence type="ECO:0000256" key="1">
    <source>
        <dbReference type="ARBA" id="ARBA00004141"/>
    </source>
</evidence>
<dbReference type="Pfam" id="PF02133">
    <property type="entry name" value="Transp_cyt_pur"/>
    <property type="match status" value="1"/>
</dbReference>
<feature type="transmembrane region" description="Helical" evidence="8">
    <location>
        <begin position="206"/>
        <end position="225"/>
    </location>
</feature>
<feature type="transmembrane region" description="Helical" evidence="8">
    <location>
        <begin position="69"/>
        <end position="96"/>
    </location>
</feature>
<feature type="transmembrane region" description="Helical" evidence="8">
    <location>
        <begin position="41"/>
        <end position="63"/>
    </location>
</feature>
<dbReference type="Proteomes" id="UP001232973">
    <property type="component" value="Unassembled WGS sequence"/>
</dbReference>
<keyword evidence="10" id="KW-1185">Reference proteome</keyword>